<feature type="region of interest" description="Disordered" evidence="1">
    <location>
        <begin position="91"/>
        <end position="117"/>
    </location>
</feature>
<name>A0A9N7ZBI3_PLEPL</name>
<proteinExistence type="predicted"/>
<dbReference type="EMBL" id="CADEAL010004268">
    <property type="protein sequence ID" value="CAB1455699.1"/>
    <property type="molecule type" value="Genomic_DNA"/>
</dbReference>
<gene>
    <name evidence="2" type="ORF">PLEPLA_LOCUS43480</name>
</gene>
<protein>
    <submittedName>
        <fullName evidence="2">Uncharacterized protein</fullName>
    </submittedName>
</protein>
<evidence type="ECO:0000313" key="2">
    <source>
        <dbReference type="EMBL" id="CAB1455699.1"/>
    </source>
</evidence>
<evidence type="ECO:0000313" key="3">
    <source>
        <dbReference type="Proteomes" id="UP001153269"/>
    </source>
</evidence>
<reference evidence="2" key="1">
    <citation type="submission" date="2020-03" db="EMBL/GenBank/DDBJ databases">
        <authorList>
            <person name="Weist P."/>
        </authorList>
    </citation>
    <scope>NUCLEOTIDE SEQUENCE</scope>
</reference>
<sequence>MLTSEQVVSCPARRPLPSQLMFIYCASSSHTHPHLSRAAEQSEVNISASARSEFSCNEDVISSFPFNASYLQDEVILASCAFGVRAHRDPAVTPALSPGSPSGALDPPGAPQGSLRGTGPLAERGIMCFHSVFIHK</sequence>
<accession>A0A9N7ZBI3</accession>
<dbReference type="AlphaFoldDB" id="A0A9N7ZBI3"/>
<organism evidence="2 3">
    <name type="scientific">Pleuronectes platessa</name>
    <name type="common">European plaice</name>
    <dbReference type="NCBI Taxonomy" id="8262"/>
    <lineage>
        <taxon>Eukaryota</taxon>
        <taxon>Metazoa</taxon>
        <taxon>Chordata</taxon>
        <taxon>Craniata</taxon>
        <taxon>Vertebrata</taxon>
        <taxon>Euteleostomi</taxon>
        <taxon>Actinopterygii</taxon>
        <taxon>Neopterygii</taxon>
        <taxon>Teleostei</taxon>
        <taxon>Neoteleostei</taxon>
        <taxon>Acanthomorphata</taxon>
        <taxon>Carangaria</taxon>
        <taxon>Pleuronectiformes</taxon>
        <taxon>Pleuronectoidei</taxon>
        <taxon>Pleuronectidae</taxon>
        <taxon>Pleuronectes</taxon>
    </lineage>
</organism>
<comment type="caution">
    <text evidence="2">The sequence shown here is derived from an EMBL/GenBank/DDBJ whole genome shotgun (WGS) entry which is preliminary data.</text>
</comment>
<dbReference type="Proteomes" id="UP001153269">
    <property type="component" value="Unassembled WGS sequence"/>
</dbReference>
<evidence type="ECO:0000256" key="1">
    <source>
        <dbReference type="SAM" id="MobiDB-lite"/>
    </source>
</evidence>
<keyword evidence="3" id="KW-1185">Reference proteome</keyword>